<organism evidence="1 2">
    <name type="scientific">Peronospora belbahrii</name>
    <dbReference type="NCBI Taxonomy" id="622444"/>
    <lineage>
        <taxon>Eukaryota</taxon>
        <taxon>Sar</taxon>
        <taxon>Stramenopiles</taxon>
        <taxon>Oomycota</taxon>
        <taxon>Peronosporomycetes</taxon>
        <taxon>Peronosporales</taxon>
        <taxon>Peronosporaceae</taxon>
        <taxon>Peronospora</taxon>
    </lineage>
</organism>
<dbReference type="Proteomes" id="UP001160483">
    <property type="component" value="Unassembled WGS sequence"/>
</dbReference>
<reference evidence="1" key="1">
    <citation type="submission" date="2021-11" db="EMBL/GenBank/DDBJ databases">
        <authorList>
            <person name="Islam A."/>
            <person name="Islam S."/>
            <person name="Flora M.S."/>
            <person name="Rahman M."/>
            <person name="Ziaur R.M."/>
            <person name="Epstein J.H."/>
            <person name="Hassan M."/>
            <person name="Klassen M."/>
            <person name="Woodard K."/>
            <person name="Webb A."/>
            <person name="Webby R.J."/>
            <person name="El Zowalaty M.E."/>
        </authorList>
    </citation>
    <scope>NUCLEOTIDE SEQUENCE</scope>
    <source>
        <strain evidence="1">Pbs3</strain>
    </source>
</reference>
<dbReference type="EMBL" id="CAKKTJ010000264">
    <property type="protein sequence ID" value="CAH0478666.1"/>
    <property type="molecule type" value="Genomic_DNA"/>
</dbReference>
<name>A0AAU9L4B8_9STRA</name>
<gene>
    <name evidence="1" type="ORF">PBS003_LOCUS5356</name>
</gene>
<accession>A0AAU9L4B8</accession>
<dbReference type="AlphaFoldDB" id="A0AAU9L4B8"/>
<evidence type="ECO:0000313" key="2">
    <source>
        <dbReference type="Proteomes" id="UP001160483"/>
    </source>
</evidence>
<proteinExistence type="predicted"/>
<protein>
    <submittedName>
        <fullName evidence="1">Uncharacterized protein</fullName>
    </submittedName>
</protein>
<comment type="caution">
    <text evidence="1">The sequence shown here is derived from an EMBL/GenBank/DDBJ whole genome shotgun (WGS) entry which is preliminary data.</text>
</comment>
<evidence type="ECO:0000313" key="1">
    <source>
        <dbReference type="EMBL" id="CAH0478666.1"/>
    </source>
</evidence>
<sequence length="295" mass="33607">MMTGWMQRCGLCRRSIKDIVEMLDAGRTFKEAEVKEVAERFECVLLNHWKDNCLNPKQSFDTLELDRVITKGGLYDLKENFLDTPYLKVWLKYLKLAFSKYTDQAIADGVAYLDKATLLGIISTLRANRGFDKDLFLGVQVAVMRKSLLEDEVMVSTMVYLAGDMGESSVAFLLTAPHIGHGAFLGQDNISAKGVFDLVDIPELLRIDDKSFDFRLFKKKESDLDEILLSSTRFKLWDRHVTKMNSKDKNEKMIEIMVDVITDVRVARILELATTTPATLKLAESLQAAQMKTWE</sequence>